<keyword evidence="3 8" id="KW-0813">Transport</keyword>
<dbReference type="GO" id="GO:0015225">
    <property type="term" value="F:biotin transmembrane transporter activity"/>
    <property type="evidence" value="ECO:0007669"/>
    <property type="project" value="UniProtKB-UniRule"/>
</dbReference>
<dbReference type="KEGG" id="wjo:FOL01_1927"/>
<keyword evidence="5 9" id="KW-0812">Transmembrane</keyword>
<reference evidence="10 11" key="1">
    <citation type="submission" date="2016-02" db="EMBL/GenBank/DDBJ databases">
        <title>Complete Genome Sequence of Weissella jogaejeotgali FOL01.</title>
        <authorList>
            <person name="Lee J.-H."/>
            <person name="Ku H.-J."/>
        </authorList>
    </citation>
    <scope>NUCLEOTIDE SEQUENCE [LARGE SCALE GENOMIC DNA]</scope>
    <source>
        <strain evidence="10 11">FOL01</strain>
    </source>
</reference>
<keyword evidence="4 8" id="KW-1003">Cell membrane</keyword>
<keyword evidence="7 8" id="KW-0472">Membrane</keyword>
<dbReference type="RefSeq" id="WP_075270507.1">
    <property type="nucleotide sequence ID" value="NZ_CP014332.1"/>
</dbReference>
<dbReference type="GO" id="GO:0005886">
    <property type="term" value="C:plasma membrane"/>
    <property type="evidence" value="ECO:0007669"/>
    <property type="project" value="UniProtKB-SubCell"/>
</dbReference>
<evidence type="ECO:0000256" key="2">
    <source>
        <dbReference type="ARBA" id="ARBA00010692"/>
    </source>
</evidence>
<evidence type="ECO:0000313" key="11">
    <source>
        <dbReference type="Proteomes" id="UP000185473"/>
    </source>
</evidence>
<dbReference type="Gene3D" id="1.10.1760.20">
    <property type="match status" value="1"/>
</dbReference>
<protein>
    <recommendedName>
        <fullName evidence="8">Biotin transporter</fullName>
    </recommendedName>
</protein>
<dbReference type="Pfam" id="PF02632">
    <property type="entry name" value="BioY"/>
    <property type="match status" value="1"/>
</dbReference>
<dbReference type="AlphaFoldDB" id="A0A1L6RE39"/>
<evidence type="ECO:0000256" key="8">
    <source>
        <dbReference type="PIRNR" id="PIRNR016661"/>
    </source>
</evidence>
<dbReference type="OrthoDB" id="9803495at2"/>
<evidence type="ECO:0000256" key="6">
    <source>
        <dbReference type="ARBA" id="ARBA00022989"/>
    </source>
</evidence>
<evidence type="ECO:0000256" key="1">
    <source>
        <dbReference type="ARBA" id="ARBA00004651"/>
    </source>
</evidence>
<dbReference type="EMBL" id="CP014332">
    <property type="protein sequence ID" value="APS42786.1"/>
    <property type="molecule type" value="Genomic_DNA"/>
</dbReference>
<accession>A0A1L6RE39</accession>
<dbReference type="PANTHER" id="PTHR34295:SF4">
    <property type="entry name" value="BIOTIN TRANSPORTER BIOY-RELATED"/>
    <property type="match status" value="1"/>
</dbReference>
<dbReference type="InterPro" id="IPR003784">
    <property type="entry name" value="BioY"/>
</dbReference>
<proteinExistence type="inferred from homology"/>
<evidence type="ECO:0000256" key="5">
    <source>
        <dbReference type="ARBA" id="ARBA00022692"/>
    </source>
</evidence>
<dbReference type="PANTHER" id="PTHR34295">
    <property type="entry name" value="BIOTIN TRANSPORTER BIOY"/>
    <property type="match status" value="1"/>
</dbReference>
<evidence type="ECO:0000256" key="4">
    <source>
        <dbReference type="ARBA" id="ARBA00022475"/>
    </source>
</evidence>
<dbReference type="STRING" id="1631871.FOL01_1927"/>
<evidence type="ECO:0000256" key="3">
    <source>
        <dbReference type="ARBA" id="ARBA00022448"/>
    </source>
</evidence>
<feature type="transmembrane region" description="Helical" evidence="9">
    <location>
        <begin position="121"/>
        <end position="140"/>
    </location>
</feature>
<name>A0A1L6RE39_9LACO</name>
<dbReference type="Proteomes" id="UP000185473">
    <property type="component" value="Chromosome"/>
</dbReference>
<evidence type="ECO:0000313" key="10">
    <source>
        <dbReference type="EMBL" id="APS42786.1"/>
    </source>
</evidence>
<dbReference type="PIRSF" id="PIRSF016661">
    <property type="entry name" value="BioY"/>
    <property type="match status" value="1"/>
</dbReference>
<evidence type="ECO:0000256" key="9">
    <source>
        <dbReference type="SAM" id="Phobius"/>
    </source>
</evidence>
<evidence type="ECO:0000256" key="7">
    <source>
        <dbReference type="ARBA" id="ARBA00023136"/>
    </source>
</evidence>
<feature type="transmembrane region" description="Helical" evidence="9">
    <location>
        <begin position="51"/>
        <end position="71"/>
    </location>
</feature>
<feature type="transmembrane region" description="Helical" evidence="9">
    <location>
        <begin position="91"/>
        <end position="109"/>
    </location>
</feature>
<sequence>MQNQQTKKLTLAAMMTAVLIILGVFPGIPLGFIPVPIILQNMGVLLTTELLGAKYGTLSTALFLALALFGLPVLSGGRGGFAVFLGPTGGYLIAWLLVPAVLGSLLYLLKQHNRLSWWLELVTVMIAGVLLIDIIGSIWLSVQSHMSLTTALLSNVAFLPGDMIKATLSVILARRLRKIPALQGIF</sequence>
<feature type="transmembrane region" description="Helical" evidence="9">
    <location>
        <begin position="12"/>
        <end position="39"/>
    </location>
</feature>
<keyword evidence="11" id="KW-1185">Reference proteome</keyword>
<organism evidence="10 11">
    <name type="scientific">Weissella jogaejeotgali</name>
    <dbReference type="NCBI Taxonomy" id="1631871"/>
    <lineage>
        <taxon>Bacteria</taxon>
        <taxon>Bacillati</taxon>
        <taxon>Bacillota</taxon>
        <taxon>Bacilli</taxon>
        <taxon>Lactobacillales</taxon>
        <taxon>Lactobacillaceae</taxon>
        <taxon>Weissella</taxon>
    </lineage>
</organism>
<gene>
    <name evidence="10" type="ORF">FOL01_1927</name>
</gene>
<comment type="subcellular location">
    <subcellularLocation>
        <location evidence="1 8">Cell membrane</location>
        <topology evidence="1 8">Multi-pass membrane protein</topology>
    </subcellularLocation>
</comment>
<comment type="similarity">
    <text evidence="2 8">Belongs to the BioY family.</text>
</comment>
<keyword evidence="6 9" id="KW-1133">Transmembrane helix</keyword>